<name>S8CA54_9LAMI</name>
<organism evidence="2 3">
    <name type="scientific">Genlisea aurea</name>
    <dbReference type="NCBI Taxonomy" id="192259"/>
    <lineage>
        <taxon>Eukaryota</taxon>
        <taxon>Viridiplantae</taxon>
        <taxon>Streptophyta</taxon>
        <taxon>Embryophyta</taxon>
        <taxon>Tracheophyta</taxon>
        <taxon>Spermatophyta</taxon>
        <taxon>Magnoliopsida</taxon>
        <taxon>eudicotyledons</taxon>
        <taxon>Gunneridae</taxon>
        <taxon>Pentapetalae</taxon>
        <taxon>asterids</taxon>
        <taxon>lamiids</taxon>
        <taxon>Lamiales</taxon>
        <taxon>Lentibulariaceae</taxon>
        <taxon>Genlisea</taxon>
    </lineage>
</organism>
<evidence type="ECO:0000256" key="1">
    <source>
        <dbReference type="SAM" id="MobiDB-lite"/>
    </source>
</evidence>
<evidence type="ECO:0008006" key="4">
    <source>
        <dbReference type="Google" id="ProtNLM"/>
    </source>
</evidence>
<accession>S8CA54</accession>
<proteinExistence type="predicted"/>
<feature type="region of interest" description="Disordered" evidence="1">
    <location>
        <begin position="157"/>
        <end position="187"/>
    </location>
</feature>
<gene>
    <name evidence="2" type="ORF">M569_10985</name>
</gene>
<dbReference type="Proteomes" id="UP000015453">
    <property type="component" value="Unassembled WGS sequence"/>
</dbReference>
<sequence>MTHKATETESKPATEKELEVEPQKEIVTEKPKQVDIGVTTEKPAVRVYKEPPPFPVRFRLEKKQQEEKELLKLFGKIEINIPLIEAIKTVPRYAKFLKDLCTTKRKLRGTECVNLNEQVSAMFSKKALPERCTDPGALEKHGVVKKNEKGKYVVIPEAGEDTAEEEAPDTDNEPDSSDAEKTRGAPQVKCDIDHSEVCRDCSLEEIAYKLELLEETNRKLLALLERQPK</sequence>
<protein>
    <recommendedName>
        <fullName evidence="4">Retrotransposon gag protein</fullName>
    </recommendedName>
</protein>
<comment type="caution">
    <text evidence="2">The sequence shown here is derived from an EMBL/GenBank/DDBJ whole genome shotgun (WGS) entry which is preliminary data.</text>
</comment>
<dbReference type="EMBL" id="AUSU01005229">
    <property type="protein sequence ID" value="EPS63799.1"/>
    <property type="molecule type" value="Genomic_DNA"/>
</dbReference>
<feature type="region of interest" description="Disordered" evidence="1">
    <location>
        <begin position="1"/>
        <end position="22"/>
    </location>
</feature>
<keyword evidence="3" id="KW-1185">Reference proteome</keyword>
<feature type="compositionally biased region" description="Acidic residues" evidence="1">
    <location>
        <begin position="158"/>
        <end position="177"/>
    </location>
</feature>
<evidence type="ECO:0000313" key="2">
    <source>
        <dbReference type="EMBL" id="EPS63799.1"/>
    </source>
</evidence>
<dbReference type="OrthoDB" id="1305902at2759"/>
<evidence type="ECO:0000313" key="3">
    <source>
        <dbReference type="Proteomes" id="UP000015453"/>
    </source>
</evidence>
<reference evidence="2 3" key="1">
    <citation type="journal article" date="2013" name="BMC Genomics">
        <title>The miniature genome of a carnivorous plant Genlisea aurea contains a low number of genes and short non-coding sequences.</title>
        <authorList>
            <person name="Leushkin E.V."/>
            <person name="Sutormin R.A."/>
            <person name="Nabieva E.R."/>
            <person name="Penin A.A."/>
            <person name="Kondrashov A.S."/>
            <person name="Logacheva M.D."/>
        </authorList>
    </citation>
    <scope>NUCLEOTIDE SEQUENCE [LARGE SCALE GENOMIC DNA]</scope>
</reference>
<dbReference type="AlphaFoldDB" id="S8CA54"/>